<dbReference type="EMBL" id="BMKQ01000001">
    <property type="protein sequence ID" value="GGF34155.1"/>
    <property type="molecule type" value="Genomic_DNA"/>
</dbReference>
<keyword evidence="3" id="KW-1185">Reference proteome</keyword>
<evidence type="ECO:0000313" key="3">
    <source>
        <dbReference type="Proteomes" id="UP000649179"/>
    </source>
</evidence>
<gene>
    <name evidence="2" type="ORF">GCM10011519_04530</name>
</gene>
<dbReference type="PANTHER" id="PTHR36512:SF3">
    <property type="entry name" value="BLR5678 PROTEIN"/>
    <property type="match status" value="1"/>
</dbReference>
<evidence type="ECO:0000256" key="1">
    <source>
        <dbReference type="ARBA" id="ARBA00007068"/>
    </source>
</evidence>
<dbReference type="InterPro" id="IPR005321">
    <property type="entry name" value="Peptidase_S58_DmpA"/>
</dbReference>
<dbReference type="CDD" id="cd02252">
    <property type="entry name" value="nylC_like"/>
    <property type="match status" value="1"/>
</dbReference>
<reference evidence="2" key="1">
    <citation type="journal article" date="2014" name="Int. J. Syst. Evol. Microbiol.">
        <title>Complete genome sequence of Corynebacterium casei LMG S-19264T (=DSM 44701T), isolated from a smear-ripened cheese.</title>
        <authorList>
            <consortium name="US DOE Joint Genome Institute (JGI-PGF)"/>
            <person name="Walter F."/>
            <person name="Albersmeier A."/>
            <person name="Kalinowski J."/>
            <person name="Ruckert C."/>
        </authorList>
    </citation>
    <scope>NUCLEOTIDE SEQUENCE</scope>
    <source>
        <strain evidence="2">CGMCC 1.16067</strain>
    </source>
</reference>
<accession>A0A917BAB0</accession>
<dbReference type="Pfam" id="PF03576">
    <property type="entry name" value="Peptidase_S58"/>
    <property type="match status" value="1"/>
</dbReference>
<comment type="caution">
    <text evidence="2">The sequence shown here is derived from an EMBL/GenBank/DDBJ whole genome shotgun (WGS) entry which is preliminary data.</text>
</comment>
<comment type="similarity">
    <text evidence="1">Belongs to the peptidase S58 family.</text>
</comment>
<name>A0A917BAB0_9ACTN</name>
<dbReference type="PANTHER" id="PTHR36512">
    <property type="entry name" value="D-AMINOPEPTIDASE"/>
    <property type="match status" value="1"/>
</dbReference>
<sequence length="288" mass="28960">MDVAVDGVRVGHWTDEAARTGVTVVELPPDAVASYEARGGAPASRELELLDPLKSVRGPDAVVLSGGSAFGLAAADGVMSHYESLGRGVPTPGGRVPIVVGLSLFDLAVGRADVRPGPAEGLVAARATTGEQVLHGPVGAGTGAMVGQWRGEGRKRGGLGYATHRHGEVVVAALVAVNAFGDVDHGGEVSFDSLAVLDGPPGIDTGADHGRHTTIGVVVTNAALDKTECRVVAQGGHDGLARALIPPHTRVDGDALVAVATGQVSASVDVVRLLALACVADAVRSVDS</sequence>
<dbReference type="GO" id="GO:0004177">
    <property type="term" value="F:aminopeptidase activity"/>
    <property type="evidence" value="ECO:0007669"/>
    <property type="project" value="TreeGrafter"/>
</dbReference>
<proteinExistence type="inferred from homology"/>
<reference evidence="2" key="2">
    <citation type="submission" date="2020-09" db="EMBL/GenBank/DDBJ databases">
        <authorList>
            <person name="Sun Q."/>
            <person name="Zhou Y."/>
        </authorList>
    </citation>
    <scope>NUCLEOTIDE SEQUENCE</scope>
    <source>
        <strain evidence="2">CGMCC 1.16067</strain>
    </source>
</reference>
<protein>
    <submittedName>
        <fullName evidence="2">Peptidase</fullName>
    </submittedName>
</protein>
<dbReference type="InterPro" id="IPR016117">
    <property type="entry name" value="ArgJ-like_dom_sf"/>
</dbReference>
<evidence type="ECO:0000313" key="2">
    <source>
        <dbReference type="EMBL" id="GGF34155.1"/>
    </source>
</evidence>
<dbReference type="AlphaFoldDB" id="A0A917BAB0"/>
<dbReference type="Gene3D" id="3.60.70.12">
    <property type="entry name" value="L-amino peptidase D-ALA esterase/amidase"/>
    <property type="match status" value="1"/>
</dbReference>
<organism evidence="2 3">
    <name type="scientific">Marmoricola endophyticus</name>
    <dbReference type="NCBI Taxonomy" id="2040280"/>
    <lineage>
        <taxon>Bacteria</taxon>
        <taxon>Bacillati</taxon>
        <taxon>Actinomycetota</taxon>
        <taxon>Actinomycetes</taxon>
        <taxon>Propionibacteriales</taxon>
        <taxon>Nocardioidaceae</taxon>
        <taxon>Marmoricola</taxon>
    </lineage>
</organism>
<dbReference type="RefSeq" id="WP_188777857.1">
    <property type="nucleotide sequence ID" value="NZ_BMKQ01000001.1"/>
</dbReference>
<dbReference type="SUPFAM" id="SSF56266">
    <property type="entry name" value="DmpA/ArgJ-like"/>
    <property type="match status" value="1"/>
</dbReference>
<dbReference type="Proteomes" id="UP000649179">
    <property type="component" value="Unassembled WGS sequence"/>
</dbReference>